<protein>
    <submittedName>
        <fullName evidence="2">Uncharacterized protein</fullName>
    </submittedName>
</protein>
<evidence type="ECO:0000313" key="2">
    <source>
        <dbReference type="EMBL" id="GAA4013779.1"/>
    </source>
</evidence>
<feature type="region of interest" description="Disordered" evidence="1">
    <location>
        <begin position="1"/>
        <end position="84"/>
    </location>
</feature>
<name>A0ABP7SMV3_9BACT</name>
<sequence length="84" mass="8794">MLNGGGPVVLRKALSDPGKATGGYTTGHWPRRAPPHYGRHGRHQKQGGPDGMPHPRAPALVVAPVARTEPGEREGGPHGTGLIR</sequence>
<dbReference type="Proteomes" id="UP001500567">
    <property type="component" value="Unassembled WGS sequence"/>
</dbReference>
<proteinExistence type="predicted"/>
<comment type="caution">
    <text evidence="2">The sequence shown here is derived from an EMBL/GenBank/DDBJ whole genome shotgun (WGS) entry which is preliminary data.</text>
</comment>
<feature type="compositionally biased region" description="Basic residues" evidence="1">
    <location>
        <begin position="29"/>
        <end position="45"/>
    </location>
</feature>
<evidence type="ECO:0000313" key="3">
    <source>
        <dbReference type="Proteomes" id="UP001500567"/>
    </source>
</evidence>
<reference evidence="3" key="1">
    <citation type="journal article" date="2019" name="Int. J. Syst. Evol. Microbiol.">
        <title>The Global Catalogue of Microorganisms (GCM) 10K type strain sequencing project: providing services to taxonomists for standard genome sequencing and annotation.</title>
        <authorList>
            <consortium name="The Broad Institute Genomics Platform"/>
            <consortium name="The Broad Institute Genome Sequencing Center for Infectious Disease"/>
            <person name="Wu L."/>
            <person name="Ma J."/>
        </authorList>
    </citation>
    <scope>NUCLEOTIDE SEQUENCE [LARGE SCALE GENOMIC DNA]</scope>
    <source>
        <strain evidence="3">JCM 17224</strain>
    </source>
</reference>
<gene>
    <name evidence="2" type="ORF">GCM10022408_28630</name>
</gene>
<dbReference type="EMBL" id="BAABDJ010000035">
    <property type="protein sequence ID" value="GAA4013779.1"/>
    <property type="molecule type" value="Genomic_DNA"/>
</dbReference>
<organism evidence="2 3">
    <name type="scientific">Hymenobacter fastidiosus</name>
    <dbReference type="NCBI Taxonomy" id="486264"/>
    <lineage>
        <taxon>Bacteria</taxon>
        <taxon>Pseudomonadati</taxon>
        <taxon>Bacteroidota</taxon>
        <taxon>Cytophagia</taxon>
        <taxon>Cytophagales</taxon>
        <taxon>Hymenobacteraceae</taxon>
        <taxon>Hymenobacter</taxon>
    </lineage>
</organism>
<feature type="compositionally biased region" description="Low complexity" evidence="1">
    <location>
        <begin position="57"/>
        <end position="66"/>
    </location>
</feature>
<accession>A0ABP7SMV3</accession>
<keyword evidence="3" id="KW-1185">Reference proteome</keyword>
<evidence type="ECO:0000256" key="1">
    <source>
        <dbReference type="SAM" id="MobiDB-lite"/>
    </source>
</evidence>